<dbReference type="EMBL" id="JBEZFP010000127">
    <property type="protein sequence ID" value="MEU8138530.1"/>
    <property type="molecule type" value="Genomic_DNA"/>
</dbReference>
<gene>
    <name evidence="5" type="ORF">AB0C36_34165</name>
</gene>
<dbReference type="SUPFAM" id="SSF51735">
    <property type="entry name" value="NAD(P)-binding Rossmann-fold domains"/>
    <property type="match status" value="1"/>
</dbReference>
<keyword evidence="6" id="KW-1185">Reference proteome</keyword>
<comment type="similarity">
    <text evidence="1">Belongs to the D-isomer specific 2-hydroxyacid dehydrogenase family.</text>
</comment>
<dbReference type="Proteomes" id="UP001551482">
    <property type="component" value="Unassembled WGS sequence"/>
</dbReference>
<dbReference type="Pfam" id="PF02826">
    <property type="entry name" value="2-Hacid_dh_C"/>
    <property type="match status" value="1"/>
</dbReference>
<accession>A0ABV3DS21</accession>
<evidence type="ECO:0000313" key="5">
    <source>
        <dbReference type="EMBL" id="MEU8138530.1"/>
    </source>
</evidence>
<evidence type="ECO:0000256" key="2">
    <source>
        <dbReference type="ARBA" id="ARBA00023002"/>
    </source>
</evidence>
<evidence type="ECO:0000259" key="4">
    <source>
        <dbReference type="Pfam" id="PF02826"/>
    </source>
</evidence>
<organism evidence="5 6">
    <name type="scientific">Streptodolium elevatio</name>
    <dbReference type="NCBI Taxonomy" id="3157996"/>
    <lineage>
        <taxon>Bacteria</taxon>
        <taxon>Bacillati</taxon>
        <taxon>Actinomycetota</taxon>
        <taxon>Actinomycetes</taxon>
        <taxon>Kitasatosporales</taxon>
        <taxon>Streptomycetaceae</taxon>
        <taxon>Streptodolium</taxon>
    </lineage>
</organism>
<keyword evidence="3" id="KW-0520">NAD</keyword>
<keyword evidence="2" id="KW-0560">Oxidoreductase</keyword>
<dbReference type="RefSeq" id="WP_358362050.1">
    <property type="nucleotide sequence ID" value="NZ_JBEZFP010000127.1"/>
</dbReference>
<sequence>MAPTVAERLFGPRERARLTELAHIDPEQVLTDFADPAARAVLAETEVLITGWQSPLLDVEALRAAPNLRAVVHAAGSVKGHLAPEVWERGITVTAAAAGNALPVAEFTLAAILFANKRVLPIADAYRAGRTAQDWHARFPEMGNLGKRVGIVGASRIGRRVIELLRPFDLEIVVSDPYLSAEEARALGVQALTLDELCATSDVVSLHAPDLPETRHLIDRRRLAHFRDGATLINTARGALVDERALVDEIRAERLYAVLDVTDPWTLPADSPLYDHPRVLLTPHIAGSLGTELNRLATTALDELARYTRGEPFSEQVLAEDLFVIA</sequence>
<dbReference type="InterPro" id="IPR006140">
    <property type="entry name" value="D-isomer_DH_NAD-bd"/>
</dbReference>
<dbReference type="PROSITE" id="PS00670">
    <property type="entry name" value="D_2_HYDROXYACID_DH_2"/>
    <property type="match status" value="1"/>
</dbReference>
<reference evidence="5 6" key="1">
    <citation type="submission" date="2024-06" db="EMBL/GenBank/DDBJ databases">
        <title>The Natural Products Discovery Center: Release of the First 8490 Sequenced Strains for Exploring Actinobacteria Biosynthetic Diversity.</title>
        <authorList>
            <person name="Kalkreuter E."/>
            <person name="Kautsar S.A."/>
            <person name="Yang D."/>
            <person name="Bader C.D."/>
            <person name="Teijaro C.N."/>
            <person name="Fluegel L."/>
            <person name="Davis C.M."/>
            <person name="Simpson J.R."/>
            <person name="Lauterbach L."/>
            <person name="Steele A.D."/>
            <person name="Gui C."/>
            <person name="Meng S."/>
            <person name="Li G."/>
            <person name="Viehrig K."/>
            <person name="Ye F."/>
            <person name="Su P."/>
            <person name="Kiefer A.F."/>
            <person name="Nichols A."/>
            <person name="Cepeda A.J."/>
            <person name="Yan W."/>
            <person name="Fan B."/>
            <person name="Jiang Y."/>
            <person name="Adhikari A."/>
            <person name="Zheng C.-J."/>
            <person name="Schuster L."/>
            <person name="Cowan T.M."/>
            <person name="Smanski M.J."/>
            <person name="Chevrette M.G."/>
            <person name="De Carvalho L.P.S."/>
            <person name="Shen B."/>
        </authorList>
    </citation>
    <scope>NUCLEOTIDE SEQUENCE [LARGE SCALE GENOMIC DNA]</scope>
    <source>
        <strain evidence="5 6">NPDC048946</strain>
    </source>
</reference>
<dbReference type="PANTHER" id="PTHR42789:SF1">
    <property type="entry name" value="D-ISOMER SPECIFIC 2-HYDROXYACID DEHYDROGENASE FAMILY PROTEIN (AFU_ORTHOLOGUE AFUA_6G10090)"/>
    <property type="match status" value="1"/>
</dbReference>
<dbReference type="PANTHER" id="PTHR42789">
    <property type="entry name" value="D-ISOMER SPECIFIC 2-HYDROXYACID DEHYDROGENASE FAMILY PROTEIN (AFU_ORTHOLOGUE AFUA_6G10090)"/>
    <property type="match status" value="1"/>
</dbReference>
<dbReference type="InterPro" id="IPR029753">
    <property type="entry name" value="D-isomer_DH_CS"/>
</dbReference>
<dbReference type="InterPro" id="IPR036291">
    <property type="entry name" value="NAD(P)-bd_dom_sf"/>
</dbReference>
<evidence type="ECO:0000256" key="3">
    <source>
        <dbReference type="ARBA" id="ARBA00023027"/>
    </source>
</evidence>
<evidence type="ECO:0000313" key="6">
    <source>
        <dbReference type="Proteomes" id="UP001551482"/>
    </source>
</evidence>
<evidence type="ECO:0000256" key="1">
    <source>
        <dbReference type="ARBA" id="ARBA00005854"/>
    </source>
</evidence>
<dbReference type="InterPro" id="IPR050857">
    <property type="entry name" value="D-2-hydroxyacid_DH"/>
</dbReference>
<name>A0ABV3DS21_9ACTN</name>
<comment type="caution">
    <text evidence="5">The sequence shown here is derived from an EMBL/GenBank/DDBJ whole genome shotgun (WGS) entry which is preliminary data.</text>
</comment>
<dbReference type="Gene3D" id="3.40.50.720">
    <property type="entry name" value="NAD(P)-binding Rossmann-like Domain"/>
    <property type="match status" value="2"/>
</dbReference>
<proteinExistence type="inferred from homology"/>
<feature type="domain" description="D-isomer specific 2-hydroxyacid dehydrogenase NAD-binding" evidence="4">
    <location>
        <begin position="110"/>
        <end position="286"/>
    </location>
</feature>
<protein>
    <submittedName>
        <fullName evidence="5">Hydroxyacid dehydrogenase</fullName>
    </submittedName>
</protein>
<dbReference type="CDD" id="cd12167">
    <property type="entry name" value="2-Hacid_dh_8"/>
    <property type="match status" value="1"/>
</dbReference>
<dbReference type="SUPFAM" id="SSF52283">
    <property type="entry name" value="Formate/glycerate dehydrogenase catalytic domain-like"/>
    <property type="match status" value="1"/>
</dbReference>